<sequence length="205" mass="22688">MVSDRDLRVSDAEREHVAALLQKAVGHGLLDLDEFTARTDLALAARTRGELNRVLTDLPGLVHHGANGTVPARRDRLVLRTLMGSSKRDGRWRVPHEILVRNQMGSTDLDFTEAEFGHAEVRIELSVAAGSVRLLVPAHASLSTSDVKVLAGSLTDRTEFERASGRPRFVLSGSVFAGSVEIRTPRYFRFGRVQVRVPWRVTWGS</sequence>
<proteinExistence type="predicted"/>
<feature type="domain" description="DUF1707" evidence="1">
    <location>
        <begin position="7"/>
        <end position="59"/>
    </location>
</feature>
<dbReference type="InterPro" id="IPR012551">
    <property type="entry name" value="DUF1707_SHOCT-like"/>
</dbReference>
<dbReference type="OrthoDB" id="4772576at2"/>
<dbReference type="EMBL" id="CP015163">
    <property type="protein sequence ID" value="AXB48926.1"/>
    <property type="molecule type" value="Genomic_DNA"/>
</dbReference>
<organism evidence="2 3">
    <name type="scientific">Amycolatopsis albispora</name>
    <dbReference type="NCBI Taxonomy" id="1804986"/>
    <lineage>
        <taxon>Bacteria</taxon>
        <taxon>Bacillati</taxon>
        <taxon>Actinomycetota</taxon>
        <taxon>Actinomycetes</taxon>
        <taxon>Pseudonocardiales</taxon>
        <taxon>Pseudonocardiaceae</taxon>
        <taxon>Amycolatopsis</taxon>
    </lineage>
</organism>
<dbReference type="Proteomes" id="UP000250434">
    <property type="component" value="Chromosome"/>
</dbReference>
<name>A0A344LLK2_9PSEU</name>
<accession>A0A344LLK2</accession>
<dbReference type="PANTHER" id="PTHR40763:SF5">
    <property type="entry name" value="MEMBRANE PROTEIN"/>
    <property type="match status" value="1"/>
</dbReference>
<protein>
    <recommendedName>
        <fullName evidence="1">DUF1707 domain-containing protein</fullName>
    </recommendedName>
</protein>
<dbReference type="PANTHER" id="PTHR40763">
    <property type="entry name" value="MEMBRANE PROTEIN-RELATED"/>
    <property type="match status" value="1"/>
</dbReference>
<evidence type="ECO:0000313" key="3">
    <source>
        <dbReference type="Proteomes" id="UP000250434"/>
    </source>
</evidence>
<gene>
    <name evidence="2" type="ORF">A4R43_30655</name>
</gene>
<evidence type="ECO:0000259" key="1">
    <source>
        <dbReference type="Pfam" id="PF08044"/>
    </source>
</evidence>
<dbReference type="Pfam" id="PF08044">
    <property type="entry name" value="DUF1707"/>
    <property type="match status" value="1"/>
</dbReference>
<dbReference type="AlphaFoldDB" id="A0A344LLK2"/>
<keyword evidence="3" id="KW-1185">Reference proteome</keyword>
<dbReference type="KEGG" id="aab:A4R43_30655"/>
<evidence type="ECO:0000313" key="2">
    <source>
        <dbReference type="EMBL" id="AXB48926.1"/>
    </source>
</evidence>
<reference evidence="2 3" key="1">
    <citation type="submission" date="2016-04" db="EMBL/GenBank/DDBJ databases">
        <title>Complete genome sequence and analysis of deep-sea sediment isolate, Amycolatopsis sp. WP1.</title>
        <authorList>
            <person name="Wang H."/>
            <person name="Chen S."/>
            <person name="Wu Q."/>
        </authorList>
    </citation>
    <scope>NUCLEOTIDE SEQUENCE [LARGE SCALE GENOMIC DNA]</scope>
    <source>
        <strain evidence="2 3">WP1</strain>
    </source>
</reference>